<dbReference type="PANTHER" id="PTHR34501:SF9">
    <property type="entry name" value="MAJOR OUTER MEMBRANE PROTEIN P.IA"/>
    <property type="match status" value="1"/>
</dbReference>
<name>A0ABT5MKF2_9BURK</name>
<comment type="subunit">
    <text evidence="2">Homotrimer.</text>
</comment>
<evidence type="ECO:0000256" key="4">
    <source>
        <dbReference type="ARBA" id="ARBA00022452"/>
    </source>
</evidence>
<keyword evidence="3" id="KW-0813">Transport</keyword>
<evidence type="ECO:0000313" key="12">
    <source>
        <dbReference type="Proteomes" id="UP001528672"/>
    </source>
</evidence>
<evidence type="ECO:0000313" key="11">
    <source>
        <dbReference type="EMBL" id="MDD0817044.1"/>
    </source>
</evidence>
<keyword evidence="10" id="KW-0998">Cell outer membrane</keyword>
<dbReference type="InterPro" id="IPR033900">
    <property type="entry name" value="Gram_neg_porin_domain"/>
</dbReference>
<evidence type="ECO:0000256" key="5">
    <source>
        <dbReference type="ARBA" id="ARBA00022692"/>
    </source>
</evidence>
<gene>
    <name evidence="11" type="ORF">PSQ39_20595</name>
</gene>
<keyword evidence="6" id="KW-0732">Signal</keyword>
<evidence type="ECO:0000256" key="3">
    <source>
        <dbReference type="ARBA" id="ARBA00022448"/>
    </source>
</evidence>
<dbReference type="RefSeq" id="WP_273929394.1">
    <property type="nucleotide sequence ID" value="NZ_JAQSIO010000013.1"/>
</dbReference>
<proteinExistence type="predicted"/>
<dbReference type="SUPFAM" id="SSF56935">
    <property type="entry name" value="Porins"/>
    <property type="match status" value="1"/>
</dbReference>
<keyword evidence="5" id="KW-0812">Transmembrane</keyword>
<keyword evidence="12" id="KW-1185">Reference proteome</keyword>
<keyword evidence="8" id="KW-0626">Porin</keyword>
<evidence type="ECO:0000256" key="8">
    <source>
        <dbReference type="ARBA" id="ARBA00023114"/>
    </source>
</evidence>
<evidence type="ECO:0000256" key="10">
    <source>
        <dbReference type="ARBA" id="ARBA00023237"/>
    </source>
</evidence>
<dbReference type="InterPro" id="IPR023614">
    <property type="entry name" value="Porin_dom_sf"/>
</dbReference>
<dbReference type="EMBL" id="JAQSIO010000013">
    <property type="protein sequence ID" value="MDD0817044.1"/>
    <property type="molecule type" value="Genomic_DNA"/>
</dbReference>
<dbReference type="CDD" id="cd00342">
    <property type="entry name" value="gram_neg_porins"/>
    <property type="match status" value="1"/>
</dbReference>
<dbReference type="Proteomes" id="UP001528672">
    <property type="component" value="Unassembled WGS sequence"/>
</dbReference>
<evidence type="ECO:0000256" key="6">
    <source>
        <dbReference type="ARBA" id="ARBA00022729"/>
    </source>
</evidence>
<comment type="caution">
    <text evidence="11">The sequence shown here is derived from an EMBL/GenBank/DDBJ whole genome shotgun (WGS) entry which is preliminary data.</text>
</comment>
<keyword evidence="4" id="KW-1134">Transmembrane beta strand</keyword>
<evidence type="ECO:0000256" key="7">
    <source>
        <dbReference type="ARBA" id="ARBA00023065"/>
    </source>
</evidence>
<protein>
    <submittedName>
        <fullName evidence="11">Porin</fullName>
    </submittedName>
</protein>
<keyword evidence="7" id="KW-0406">Ion transport</keyword>
<dbReference type="PANTHER" id="PTHR34501">
    <property type="entry name" value="PROTEIN YDDL-RELATED"/>
    <property type="match status" value="1"/>
</dbReference>
<evidence type="ECO:0000256" key="2">
    <source>
        <dbReference type="ARBA" id="ARBA00011233"/>
    </source>
</evidence>
<organism evidence="11 12">
    <name type="scientific">Curvibacter microcysteis</name>
    <dbReference type="NCBI Taxonomy" id="3026419"/>
    <lineage>
        <taxon>Bacteria</taxon>
        <taxon>Pseudomonadati</taxon>
        <taxon>Pseudomonadota</taxon>
        <taxon>Betaproteobacteria</taxon>
        <taxon>Burkholderiales</taxon>
        <taxon>Comamonadaceae</taxon>
        <taxon>Curvibacter</taxon>
    </lineage>
</organism>
<sequence length="362" mass="39551">MAGWVAGAGGATQAQGLQVDGQIGYGLNHRNHQVGGGRLTDLNTAAVAVSYLGLYGREDLGVGQSVVYRLESSLNPATGEAGKTFAGSHRYFDRQAYLGWEHQAGASLTLGRQFHAATERIVYSFDVLLRAGANVHLSPTALYGLNSYQGYDGRVDNAVKWRLGHLLRGTTLAASYGMGLQDGARSRGASHSWELSHVQPQAYTVGLAYVRYNATVPTPGTDRWPNNSFWTWGLNWNWGAVRPYVAYYHSRLTPSVTGVDWVNRIWGLGLRWQSSDRFIWRSAYYLDKGSGLNHVSGRDGRKVTLVLLGEYLLSSHTSLYGLAARNTLAGGYLTEPVASSALGRDSSARALLFYSIGINHRF</sequence>
<evidence type="ECO:0000256" key="9">
    <source>
        <dbReference type="ARBA" id="ARBA00023136"/>
    </source>
</evidence>
<dbReference type="InterPro" id="IPR050298">
    <property type="entry name" value="Gram-neg_bact_OMP"/>
</dbReference>
<reference evidence="11 12" key="1">
    <citation type="submission" date="2023-02" db="EMBL/GenBank/DDBJ databases">
        <title>Bacterial whole genome sequence for Curvibacter sp. HBC28.</title>
        <authorList>
            <person name="Le V."/>
            <person name="Ko S.-R."/>
            <person name="Ahn C.-Y."/>
            <person name="Oh H.-M."/>
        </authorList>
    </citation>
    <scope>NUCLEOTIDE SEQUENCE [LARGE SCALE GENOMIC DNA]</scope>
    <source>
        <strain evidence="11 12">HBC28</strain>
    </source>
</reference>
<keyword evidence="9" id="KW-0472">Membrane</keyword>
<dbReference type="Gene3D" id="2.40.160.10">
    <property type="entry name" value="Porin"/>
    <property type="match status" value="1"/>
</dbReference>
<comment type="subcellular location">
    <subcellularLocation>
        <location evidence="1">Cell outer membrane</location>
        <topology evidence="1">Multi-pass membrane protein</topology>
    </subcellularLocation>
</comment>
<evidence type="ECO:0000256" key="1">
    <source>
        <dbReference type="ARBA" id="ARBA00004571"/>
    </source>
</evidence>
<accession>A0ABT5MKF2</accession>